<dbReference type="RefSeq" id="WP_182215175.1">
    <property type="nucleotide sequence ID" value="NZ_JACEZS010000003.1"/>
</dbReference>
<comment type="caution">
    <text evidence="1">The sequence shown here is derived from an EMBL/GenBank/DDBJ whole genome shotgun (WGS) entry which is preliminary data.</text>
</comment>
<organism evidence="1 2">
    <name type="scientific">Rugamonas fusca</name>
    <dbReference type="NCBI Taxonomy" id="2758568"/>
    <lineage>
        <taxon>Bacteria</taxon>
        <taxon>Pseudomonadati</taxon>
        <taxon>Pseudomonadota</taxon>
        <taxon>Betaproteobacteria</taxon>
        <taxon>Burkholderiales</taxon>
        <taxon>Oxalobacteraceae</taxon>
        <taxon>Telluria group</taxon>
        <taxon>Rugamonas</taxon>
    </lineage>
</organism>
<evidence type="ECO:0000313" key="2">
    <source>
        <dbReference type="Proteomes" id="UP000566711"/>
    </source>
</evidence>
<dbReference type="InterPro" id="IPR045397">
    <property type="entry name" value="TumE-like"/>
</dbReference>
<proteinExistence type="predicted"/>
<protein>
    <submittedName>
        <fullName evidence="1">Uncharacterized protein</fullName>
    </submittedName>
</protein>
<gene>
    <name evidence="1" type="ORF">H3H36_06005</name>
</gene>
<keyword evidence="2" id="KW-1185">Reference proteome</keyword>
<dbReference type="AlphaFoldDB" id="A0A7W2EFU6"/>
<evidence type="ECO:0000313" key="1">
    <source>
        <dbReference type="EMBL" id="MBA5604915.1"/>
    </source>
</evidence>
<accession>A0A7W2EFU6</accession>
<dbReference type="Pfam" id="PF20126">
    <property type="entry name" value="TumE"/>
    <property type="match status" value="1"/>
</dbReference>
<sequence length="121" mass="13862">MKGDPAIDTLLDLHGAILDQEGGYWVKIEAWRVAASHAVPHGIRYSLTLHEPYGKRILGDDNAHAVKPPRKFKYAGRILAFDHKHRHIADHGVPYEFKDAQQLVEDFFADVDRVLQEVRKR</sequence>
<dbReference type="EMBL" id="JACEZS010000003">
    <property type="protein sequence ID" value="MBA5604915.1"/>
    <property type="molecule type" value="Genomic_DNA"/>
</dbReference>
<name>A0A7W2EFU6_9BURK</name>
<dbReference type="Proteomes" id="UP000566711">
    <property type="component" value="Unassembled WGS sequence"/>
</dbReference>
<reference evidence="1 2" key="1">
    <citation type="submission" date="2020-07" db="EMBL/GenBank/DDBJ databases">
        <title>Novel species isolated from subtropical streams in China.</title>
        <authorList>
            <person name="Lu H."/>
        </authorList>
    </citation>
    <scope>NUCLEOTIDE SEQUENCE [LARGE SCALE GENOMIC DNA]</scope>
    <source>
        <strain evidence="1 2">FT3S</strain>
    </source>
</reference>